<dbReference type="EMBL" id="CP002160">
    <property type="protein sequence ID" value="ADL49835.1"/>
    <property type="molecule type" value="Genomic_DNA"/>
</dbReference>
<sequence length="622" mass="69289">MDIKSIILGKPLKNSEIKHERLSRLWGLPIMASDAVSSVAYAIEEILLILIPAVGLLSFKLVPSVVIPILILLSILVLSYSQIIDTYPNGGGAYAVAKENMGKTPSLLTAAALIIDYIMTVAVSISSASAALSSAFTVLQEHKILVSLICVAFITLMNLRGIREASKVFGLPTYIFIGSMAILIICGVFKMVSGTLNPISYAEPILPAETVKGIGILILLRAFSSGCSAMTGVEAVSNAVPSFKDPTTRNAKHILYMLGIIIVFIFGGTSILAVHLNVAPLEGHTVLSQISSAVFGNNFMYYIIQIFTALILILAANTAYNGLPQLLYILAHDGYVPRQFSSRGTKLSFSNGIVFIFIAASILIIGAKSDVHKLIPLYSVGVFISFTVSQFGMFRRWIRNKGKNWHYKAFINGLGSLVTLVVSGIVLFTKFFDGAWMLVIAMPALMVGMYFINKYYTFIGRQLTLKTFNPYDKDEVTSTQCILLVHDINKPFLKAMNYANSISDNIVALHVCRHPEHAEELRNQWKDLKIPVELVIIETPYRDIIKPMDDYLWKRESQLKHGENISVIMIKFLSTHWYDRFLHNQTTYFLEHHLSRHKNVSTVILPFHYKFDKSLLRKHKNS</sequence>
<feature type="transmembrane region" description="Helical" evidence="5">
    <location>
        <begin position="49"/>
        <end position="78"/>
    </location>
</feature>
<keyword evidence="7" id="KW-1185">Reference proteome</keyword>
<gene>
    <name evidence="6" type="ordered locus">Clocel_0046</name>
</gene>
<feature type="transmembrane region" description="Helical" evidence="5">
    <location>
        <begin position="377"/>
        <end position="397"/>
    </location>
</feature>
<dbReference type="GO" id="GO:0016020">
    <property type="term" value="C:membrane"/>
    <property type="evidence" value="ECO:0007669"/>
    <property type="project" value="UniProtKB-SubCell"/>
</dbReference>
<dbReference type="Pfam" id="PF13520">
    <property type="entry name" value="AA_permease_2"/>
    <property type="match status" value="1"/>
</dbReference>
<keyword evidence="2 5" id="KW-0812">Transmembrane</keyword>
<feature type="transmembrane region" description="Helical" evidence="5">
    <location>
        <begin position="434"/>
        <end position="452"/>
    </location>
</feature>
<feature type="transmembrane region" description="Helical" evidence="5">
    <location>
        <begin position="144"/>
        <end position="162"/>
    </location>
</feature>
<dbReference type="HOGENOM" id="CLU_017999_1_1_9"/>
<evidence type="ECO:0000256" key="2">
    <source>
        <dbReference type="ARBA" id="ARBA00022692"/>
    </source>
</evidence>
<dbReference type="InterPro" id="IPR053153">
    <property type="entry name" value="APC_K+_Transporter"/>
</dbReference>
<dbReference type="KEGG" id="ccb:Clocel_0046"/>
<dbReference type="OrthoDB" id="9759676at2"/>
<dbReference type="RefSeq" id="WP_013291566.1">
    <property type="nucleotide sequence ID" value="NC_014393.1"/>
</dbReference>
<feature type="transmembrane region" description="Helical" evidence="5">
    <location>
        <begin position="174"/>
        <end position="193"/>
    </location>
</feature>
<evidence type="ECO:0000256" key="5">
    <source>
        <dbReference type="SAM" id="Phobius"/>
    </source>
</evidence>
<evidence type="ECO:0000256" key="1">
    <source>
        <dbReference type="ARBA" id="ARBA00004141"/>
    </source>
</evidence>
<dbReference type="STRING" id="573061.Clocel_0046"/>
<dbReference type="PANTHER" id="PTHR47704:SF1">
    <property type="entry name" value="POTASSIUM TRANSPORTER KIMA"/>
    <property type="match status" value="1"/>
</dbReference>
<dbReference type="Gene3D" id="1.20.1740.10">
    <property type="entry name" value="Amino acid/polyamine transporter I"/>
    <property type="match status" value="1"/>
</dbReference>
<dbReference type="PANTHER" id="PTHR47704">
    <property type="entry name" value="POTASSIUM TRANSPORTER KIMA"/>
    <property type="match status" value="1"/>
</dbReference>
<evidence type="ECO:0000313" key="6">
    <source>
        <dbReference type="EMBL" id="ADL49835.1"/>
    </source>
</evidence>
<evidence type="ECO:0000313" key="7">
    <source>
        <dbReference type="Proteomes" id="UP000002730"/>
    </source>
</evidence>
<feature type="transmembrane region" description="Helical" evidence="5">
    <location>
        <begin position="409"/>
        <end position="428"/>
    </location>
</feature>
<keyword evidence="3 5" id="KW-1133">Transmembrane helix</keyword>
<reference evidence="6 7" key="1">
    <citation type="submission" date="2010-08" db="EMBL/GenBank/DDBJ databases">
        <title>Complete sequence of Clostridium cellulovorans 743B.</title>
        <authorList>
            <consortium name="US DOE Joint Genome Institute"/>
            <person name="Lucas S."/>
            <person name="Copeland A."/>
            <person name="Lapidus A."/>
            <person name="Cheng J.-F."/>
            <person name="Bruce D."/>
            <person name="Goodwin L."/>
            <person name="Pitluck S."/>
            <person name="Chertkov O."/>
            <person name="Detter J.C."/>
            <person name="Han C."/>
            <person name="Tapia R."/>
            <person name="Land M."/>
            <person name="Hauser L."/>
            <person name="Chang Y.-J."/>
            <person name="Jeffries C."/>
            <person name="Kyrpides N."/>
            <person name="Ivanova N."/>
            <person name="Mikhailova N."/>
            <person name="Hemme C.L."/>
            <person name="Woyke T."/>
        </authorList>
    </citation>
    <scope>NUCLEOTIDE SEQUENCE [LARGE SCALE GENOMIC DNA]</scope>
    <source>
        <strain evidence="7">ATCC 35296 / DSM 3052 / OCM 3 / 743B</strain>
    </source>
</reference>
<dbReference type="eggNOG" id="COG0531">
    <property type="taxonomic scope" value="Bacteria"/>
</dbReference>
<comment type="subcellular location">
    <subcellularLocation>
        <location evidence="1">Membrane</location>
        <topology evidence="1">Multi-pass membrane protein</topology>
    </subcellularLocation>
</comment>
<feature type="transmembrane region" description="Helical" evidence="5">
    <location>
        <begin position="254"/>
        <end position="279"/>
    </location>
</feature>
<dbReference type="Proteomes" id="UP000002730">
    <property type="component" value="Chromosome"/>
</dbReference>
<dbReference type="GO" id="GO:0022857">
    <property type="term" value="F:transmembrane transporter activity"/>
    <property type="evidence" value="ECO:0007669"/>
    <property type="project" value="InterPro"/>
</dbReference>
<proteinExistence type="predicted"/>
<dbReference type="AlphaFoldDB" id="D9SMQ0"/>
<evidence type="ECO:0000256" key="3">
    <source>
        <dbReference type="ARBA" id="ARBA00022989"/>
    </source>
</evidence>
<accession>D9SMQ0</accession>
<keyword evidence="4 5" id="KW-0472">Membrane</keyword>
<dbReference type="InterPro" id="IPR002293">
    <property type="entry name" value="AA/rel_permease1"/>
</dbReference>
<feature type="transmembrane region" description="Helical" evidence="5">
    <location>
        <begin position="299"/>
        <end position="320"/>
    </location>
</feature>
<organism evidence="6 7">
    <name type="scientific">Clostridium cellulovorans (strain ATCC 35296 / DSM 3052 / OCM 3 / 743B)</name>
    <dbReference type="NCBI Taxonomy" id="573061"/>
    <lineage>
        <taxon>Bacteria</taxon>
        <taxon>Bacillati</taxon>
        <taxon>Bacillota</taxon>
        <taxon>Clostridia</taxon>
        <taxon>Eubacteriales</taxon>
        <taxon>Clostridiaceae</taxon>
        <taxon>Clostridium</taxon>
    </lineage>
</organism>
<feature type="transmembrane region" description="Helical" evidence="5">
    <location>
        <begin position="347"/>
        <end position="365"/>
    </location>
</feature>
<name>D9SMQ0_CLOC7</name>
<evidence type="ECO:0000256" key="4">
    <source>
        <dbReference type="ARBA" id="ARBA00023136"/>
    </source>
</evidence>
<feature type="transmembrane region" description="Helical" evidence="5">
    <location>
        <begin position="107"/>
        <end position="132"/>
    </location>
</feature>
<protein>
    <submittedName>
        <fullName evidence="6">Amino acid permease-associated region</fullName>
    </submittedName>
</protein>